<proteinExistence type="predicted"/>
<dbReference type="Proteomes" id="UP000480681">
    <property type="component" value="Unassembled WGS sequence"/>
</dbReference>
<comment type="caution">
    <text evidence="1">The sequence shown here is derived from an EMBL/GenBank/DDBJ whole genome shotgun (WGS) entry which is preliminary data.</text>
</comment>
<reference evidence="1 2" key="1">
    <citation type="submission" date="2020-02" db="EMBL/GenBank/DDBJ databases">
        <title>Genome sequencing of Aeromonas rivipollensis.</title>
        <authorList>
            <person name="Fono-Tamo Ubani E.K."/>
            <person name="Lekota K.E."/>
        </authorList>
    </citation>
    <scope>NUCLEOTIDE SEQUENCE [LARGE SCALE GENOMIC DNA]</scope>
    <source>
        <strain evidence="1 2">G87</strain>
    </source>
</reference>
<sequence>MLHQLAPLFGNRKRSLWLSGMISLFAPFSLMAESAAERAASDSFRFINYDHNTEILEAYLVKPSIKGELLIKNDRHYQLLPESKLDNLFSLRVKIACHLLSTPSVLLWIPQHGKTLPMSIPRQHCVKIDVAKVIKTFQDKMLGCIIEIADNKLWRTATFISQYNSGTIHQNMHAIFFINKDKFIEQNIHRMKETTLRCPSPRLVASIDDSQVKRHLKMH</sequence>
<accession>A0AAW9Y5W0</accession>
<gene>
    <name evidence="1" type="ORF">G4911_02230</name>
</gene>
<dbReference type="EMBL" id="JAAIKZ010000004">
    <property type="protein sequence ID" value="NEX73595.1"/>
    <property type="molecule type" value="Genomic_DNA"/>
</dbReference>
<protein>
    <submittedName>
        <fullName evidence="1">Uncharacterized protein</fullName>
    </submittedName>
</protein>
<evidence type="ECO:0000313" key="2">
    <source>
        <dbReference type="Proteomes" id="UP000480681"/>
    </source>
</evidence>
<dbReference type="AlphaFoldDB" id="A0AAW9Y5W0"/>
<organism evidence="1 2">
    <name type="scientific">Aeromonas rivipollensis</name>
    <dbReference type="NCBI Taxonomy" id="948519"/>
    <lineage>
        <taxon>Bacteria</taxon>
        <taxon>Pseudomonadati</taxon>
        <taxon>Pseudomonadota</taxon>
        <taxon>Gammaproteobacteria</taxon>
        <taxon>Aeromonadales</taxon>
        <taxon>Aeromonadaceae</taxon>
        <taxon>Aeromonas</taxon>
    </lineage>
</organism>
<evidence type="ECO:0000313" key="1">
    <source>
        <dbReference type="EMBL" id="NEX73595.1"/>
    </source>
</evidence>
<dbReference type="RefSeq" id="WP_163147263.1">
    <property type="nucleotide sequence ID" value="NZ_JAAIKZ010000004.1"/>
</dbReference>
<name>A0AAW9Y5W0_9GAMM</name>